<protein>
    <submittedName>
        <fullName evidence="2">DUF1761 domain-containing protein</fullName>
    </submittedName>
</protein>
<sequence>MVPEINYWAVLVATASTMVVGTLWYTPRVFGARWMRLTGVDPGQAGVSAVGPIVATVVVSFVTARVLAGATYIAWWFYDTGFLVAALVTGVALWLGFTAARFVTHDAFEGRPVALTTLNVAHELVTVLVMALVLGLWPPSGV</sequence>
<dbReference type="Proteomes" id="UP000292118">
    <property type="component" value="Chromosome"/>
</dbReference>
<dbReference type="AlphaFoldDB" id="A0A4P6F5S1"/>
<dbReference type="RefSeq" id="WP_129189425.1">
    <property type="nucleotide sequence ID" value="NZ_CP035493.1"/>
</dbReference>
<dbReference type="InterPro" id="IPR013879">
    <property type="entry name" value="DUF1761"/>
</dbReference>
<proteinExistence type="predicted"/>
<feature type="transmembrane region" description="Helical" evidence="1">
    <location>
        <begin position="47"/>
        <end position="75"/>
    </location>
</feature>
<name>A0A4P6F5S1_9MICO</name>
<gene>
    <name evidence="2" type="ORF">ET471_14375</name>
</gene>
<dbReference type="KEGG" id="xya:ET471_14375"/>
<dbReference type="Pfam" id="PF08570">
    <property type="entry name" value="DUF1761"/>
    <property type="match status" value="1"/>
</dbReference>
<reference evidence="2 3" key="1">
    <citation type="submission" date="2019-01" db="EMBL/GenBank/DDBJ databases">
        <title>Genome sequencing of strain FW10M-9.</title>
        <authorList>
            <person name="Heo J."/>
            <person name="Kim S.-J."/>
            <person name="Kim J.-S."/>
            <person name="Hong S.-B."/>
            <person name="Kwon S.-W."/>
        </authorList>
    </citation>
    <scope>NUCLEOTIDE SEQUENCE [LARGE SCALE GENOMIC DNA]</scope>
    <source>
        <strain evidence="2 3">FW10M-9</strain>
    </source>
</reference>
<feature type="transmembrane region" description="Helical" evidence="1">
    <location>
        <begin position="115"/>
        <end position="137"/>
    </location>
</feature>
<dbReference type="EMBL" id="CP035493">
    <property type="protein sequence ID" value="QAY71072.1"/>
    <property type="molecule type" value="Genomic_DNA"/>
</dbReference>
<evidence type="ECO:0000256" key="1">
    <source>
        <dbReference type="SAM" id="Phobius"/>
    </source>
</evidence>
<organism evidence="2 3">
    <name type="scientific">Xylanimonas protaetiae</name>
    <dbReference type="NCBI Taxonomy" id="2509457"/>
    <lineage>
        <taxon>Bacteria</taxon>
        <taxon>Bacillati</taxon>
        <taxon>Actinomycetota</taxon>
        <taxon>Actinomycetes</taxon>
        <taxon>Micrococcales</taxon>
        <taxon>Promicromonosporaceae</taxon>
        <taxon>Xylanimonas</taxon>
    </lineage>
</organism>
<accession>A0A4P6F5S1</accession>
<feature type="transmembrane region" description="Helical" evidence="1">
    <location>
        <begin position="81"/>
        <end position="103"/>
    </location>
</feature>
<evidence type="ECO:0000313" key="3">
    <source>
        <dbReference type="Proteomes" id="UP000292118"/>
    </source>
</evidence>
<keyword evidence="1" id="KW-0812">Transmembrane</keyword>
<evidence type="ECO:0000313" key="2">
    <source>
        <dbReference type="EMBL" id="QAY71072.1"/>
    </source>
</evidence>
<feature type="transmembrane region" description="Helical" evidence="1">
    <location>
        <begin position="6"/>
        <end position="26"/>
    </location>
</feature>
<dbReference type="OrthoDB" id="3692045at2"/>
<keyword evidence="1" id="KW-0472">Membrane</keyword>
<keyword evidence="3" id="KW-1185">Reference proteome</keyword>
<keyword evidence="1" id="KW-1133">Transmembrane helix</keyword>